<feature type="signal peptide" evidence="1">
    <location>
        <begin position="1"/>
        <end position="19"/>
    </location>
</feature>
<dbReference type="Gene3D" id="3.40.30.10">
    <property type="entry name" value="Glutaredoxin"/>
    <property type="match status" value="1"/>
</dbReference>
<reference evidence="2 3" key="1">
    <citation type="submission" date="2023-03" db="EMBL/GenBank/DDBJ databases">
        <title>Draft genome sequence of Thalassotalea eurytherma JCM 18482T.</title>
        <authorList>
            <person name="Sawabe T."/>
        </authorList>
    </citation>
    <scope>NUCLEOTIDE SEQUENCE [LARGE SCALE GENOMIC DNA]</scope>
    <source>
        <strain evidence="2 3">JCM 18482</strain>
    </source>
</reference>
<keyword evidence="1" id="KW-0732">Signal</keyword>
<dbReference type="Pfam" id="PF13899">
    <property type="entry name" value="Thioredoxin_7"/>
    <property type="match status" value="1"/>
</dbReference>
<feature type="chain" id="PRO_5045121126" evidence="1">
    <location>
        <begin position="20"/>
        <end position="174"/>
    </location>
</feature>
<organism evidence="2 3">
    <name type="scientific">Thalassotalea eurytherma</name>
    <dbReference type="NCBI Taxonomy" id="1144278"/>
    <lineage>
        <taxon>Bacteria</taxon>
        <taxon>Pseudomonadati</taxon>
        <taxon>Pseudomonadota</taxon>
        <taxon>Gammaproteobacteria</taxon>
        <taxon>Alteromonadales</taxon>
        <taxon>Colwelliaceae</taxon>
        <taxon>Thalassotalea</taxon>
    </lineage>
</organism>
<keyword evidence="3" id="KW-1185">Reference proteome</keyword>
<protein>
    <submittedName>
        <fullName evidence="2">Thioredoxin family protein</fullName>
    </submittedName>
</protein>
<name>A0ABQ6GXS3_9GAMM</name>
<evidence type="ECO:0000256" key="1">
    <source>
        <dbReference type="SAM" id="SignalP"/>
    </source>
</evidence>
<dbReference type="Proteomes" id="UP001157133">
    <property type="component" value="Unassembled WGS sequence"/>
</dbReference>
<evidence type="ECO:0000313" key="3">
    <source>
        <dbReference type="Proteomes" id="UP001157133"/>
    </source>
</evidence>
<gene>
    <name evidence="2" type="ORF">theurythT_01930</name>
</gene>
<dbReference type="InterPro" id="IPR036249">
    <property type="entry name" value="Thioredoxin-like_sf"/>
</dbReference>
<proteinExistence type="predicted"/>
<dbReference type="EMBL" id="BSSU01000001">
    <property type="protein sequence ID" value="GLX80741.1"/>
    <property type="molecule type" value="Genomic_DNA"/>
</dbReference>
<comment type="caution">
    <text evidence="2">The sequence shown here is derived from an EMBL/GenBank/DDBJ whole genome shotgun (WGS) entry which is preliminary data.</text>
</comment>
<accession>A0ABQ6GXS3</accession>
<dbReference type="SUPFAM" id="SSF52833">
    <property type="entry name" value="Thioredoxin-like"/>
    <property type="match status" value="1"/>
</dbReference>
<evidence type="ECO:0000313" key="2">
    <source>
        <dbReference type="EMBL" id="GLX80741.1"/>
    </source>
</evidence>
<dbReference type="RefSeq" id="WP_284206059.1">
    <property type="nucleotide sequence ID" value="NZ_BSSU01000001.1"/>
</dbReference>
<sequence>MKFVLSVFFSLALAGQVSASPTLEASLANPLPEYSKGFDEQRDPFKDAVHAINLAQETNRNILIKIGGKWCGWCHKMDKFLTDNPDIYQSLHNHFVLLKVNVSDTNENADFMKGLPPVEGYPHMYVTTGHGKMLLSKDTAEFLDDLEYSRNQWQTFIENWQPNGEKAVAIQAGN</sequence>